<evidence type="ECO:0000313" key="1">
    <source>
        <dbReference type="EMBL" id="PYE89584.1"/>
    </source>
</evidence>
<dbReference type="OrthoDB" id="6976379at2"/>
<sequence>MADLYPIAGKKMYIGGPMASQAADFTAADYASQTWTLIDGWETMGPVGDAVALITTPLINRGRDVKLKGTANAPSMQNNFAVLPGDPGQTALIAAGQPSNKNNFAFKIEGDDAPVGGTPSQRLFIGLVMGTPEQGGTANTADLMQGTIEINSNIVKVVAAAGP</sequence>
<protein>
    <submittedName>
        <fullName evidence="1">Uncharacterized protein</fullName>
    </submittedName>
</protein>
<dbReference type="Gene3D" id="4.10.410.40">
    <property type="match status" value="1"/>
</dbReference>
<accession>A0A318T5M9</accession>
<comment type="caution">
    <text evidence="1">The sequence shown here is derived from an EMBL/GenBank/DDBJ whole genome shotgun (WGS) entry which is preliminary data.</text>
</comment>
<dbReference type="Proteomes" id="UP000247454">
    <property type="component" value="Unassembled WGS sequence"/>
</dbReference>
<organism evidence="1 2">
    <name type="scientific">Phyllobacterium leguminum</name>
    <dbReference type="NCBI Taxonomy" id="314237"/>
    <lineage>
        <taxon>Bacteria</taxon>
        <taxon>Pseudomonadati</taxon>
        <taxon>Pseudomonadota</taxon>
        <taxon>Alphaproteobacteria</taxon>
        <taxon>Hyphomicrobiales</taxon>
        <taxon>Phyllobacteriaceae</taxon>
        <taxon>Phyllobacterium</taxon>
    </lineage>
</organism>
<evidence type="ECO:0000313" key="2">
    <source>
        <dbReference type="Proteomes" id="UP000247454"/>
    </source>
</evidence>
<dbReference type="AlphaFoldDB" id="A0A318T5M9"/>
<proteinExistence type="predicted"/>
<reference evidence="1 2" key="1">
    <citation type="submission" date="2018-06" db="EMBL/GenBank/DDBJ databases">
        <title>Genomic Encyclopedia of Type Strains, Phase III (KMG-III): the genomes of soil and plant-associated and newly described type strains.</title>
        <authorList>
            <person name="Whitman W."/>
        </authorList>
    </citation>
    <scope>NUCLEOTIDE SEQUENCE [LARGE SCALE GENOMIC DNA]</scope>
    <source>
        <strain evidence="1 2">ORS 1419</strain>
    </source>
</reference>
<gene>
    <name evidence="1" type="ORF">C7477_10392</name>
</gene>
<dbReference type="RefSeq" id="WP_110749005.1">
    <property type="nucleotide sequence ID" value="NZ_QJTF01000003.1"/>
</dbReference>
<name>A0A318T5M9_9HYPH</name>
<dbReference type="EMBL" id="QJTF01000003">
    <property type="protein sequence ID" value="PYE89584.1"/>
    <property type="molecule type" value="Genomic_DNA"/>
</dbReference>
<keyword evidence="2" id="KW-1185">Reference proteome</keyword>